<dbReference type="SUPFAM" id="SSF101744">
    <property type="entry name" value="Rof/RNase P subunit-like"/>
    <property type="match status" value="1"/>
</dbReference>
<keyword evidence="3" id="KW-0539">Nucleus</keyword>
<dbReference type="GO" id="GO:0000172">
    <property type="term" value="C:ribonuclease MRP complex"/>
    <property type="evidence" value="ECO:0007669"/>
    <property type="project" value="InterPro"/>
</dbReference>
<comment type="similarity">
    <text evidence="2">Belongs to the eukaryotic/archaeal RNase P protein component 1 family.</text>
</comment>
<dbReference type="GO" id="GO:0033204">
    <property type="term" value="F:ribonuclease P RNA binding"/>
    <property type="evidence" value="ECO:0007669"/>
    <property type="project" value="InterPro"/>
</dbReference>
<evidence type="ECO:0000256" key="1">
    <source>
        <dbReference type="ARBA" id="ARBA00004123"/>
    </source>
</evidence>
<dbReference type="Proteomes" id="UP000038830">
    <property type="component" value="Unassembled WGS sequence"/>
</dbReference>
<dbReference type="GO" id="GO:0006364">
    <property type="term" value="P:rRNA processing"/>
    <property type="evidence" value="ECO:0007669"/>
    <property type="project" value="TreeGrafter"/>
</dbReference>
<organism evidence="4 5">
    <name type="scientific">Cyberlindnera jadinii (strain ATCC 18201 / CBS 1600 / BCRC 20928 / JCM 3617 / NBRC 0987 / NRRL Y-1542)</name>
    <name type="common">Torula yeast</name>
    <name type="synonym">Candida utilis</name>
    <dbReference type="NCBI Taxonomy" id="983966"/>
    <lineage>
        <taxon>Eukaryota</taxon>
        <taxon>Fungi</taxon>
        <taxon>Dikarya</taxon>
        <taxon>Ascomycota</taxon>
        <taxon>Saccharomycotina</taxon>
        <taxon>Saccharomycetes</taxon>
        <taxon>Phaffomycetales</taxon>
        <taxon>Phaffomycetaceae</taxon>
        <taxon>Cyberlindnera</taxon>
    </lineage>
</organism>
<dbReference type="InterPro" id="IPR036980">
    <property type="entry name" value="RNase_P/MRP_Rpp29_sf"/>
</dbReference>
<gene>
    <name evidence="4" type="primary">POP4</name>
    <name evidence="4" type="ORF">BN1211_5766</name>
</gene>
<protein>
    <recommendedName>
        <fullName evidence="3">Ribonuclease P protein subunit</fullName>
    </recommendedName>
</protein>
<reference evidence="5" key="1">
    <citation type="journal article" date="2015" name="J. Biotechnol.">
        <title>The structure of the Cyberlindnera jadinii genome and its relation to Candida utilis analyzed by the occurrence of single nucleotide polymorphisms.</title>
        <authorList>
            <person name="Rupp O."/>
            <person name="Brinkrolf K."/>
            <person name="Buerth C."/>
            <person name="Kunigo M."/>
            <person name="Schneider J."/>
            <person name="Jaenicke S."/>
            <person name="Goesmann A."/>
            <person name="Puehler A."/>
            <person name="Jaeger K.-E."/>
            <person name="Ernst J.F."/>
        </authorList>
    </citation>
    <scope>NUCLEOTIDE SEQUENCE [LARGE SCALE GENOMIC DNA]</scope>
    <source>
        <strain evidence="5">ATCC 18201 / CBS 1600 / BCRC 20928 / JCM 3617 / NBRC 0987 / NRRL Y-1542</strain>
    </source>
</reference>
<dbReference type="GO" id="GO:0001682">
    <property type="term" value="P:tRNA 5'-leader removal"/>
    <property type="evidence" value="ECO:0007669"/>
    <property type="project" value="InterPro"/>
</dbReference>
<dbReference type="PANTHER" id="PTHR13348:SF0">
    <property type="entry name" value="RIBONUCLEASE P PROTEIN SUBUNIT P29"/>
    <property type="match status" value="1"/>
</dbReference>
<dbReference type="AlphaFoldDB" id="A0A0H5C8Z3"/>
<evidence type="ECO:0000256" key="2">
    <source>
        <dbReference type="ARBA" id="ARBA00006181"/>
    </source>
</evidence>
<evidence type="ECO:0000256" key="3">
    <source>
        <dbReference type="PIRNR" id="PIRNR027081"/>
    </source>
</evidence>
<dbReference type="InterPro" id="IPR002730">
    <property type="entry name" value="Rpp29/RNP1"/>
</dbReference>
<evidence type="ECO:0000313" key="4">
    <source>
        <dbReference type="EMBL" id="CEP24840.1"/>
    </source>
</evidence>
<accession>A0A0H5C8Z3</accession>
<dbReference type="Gene3D" id="2.30.30.210">
    <property type="entry name" value="Ribonuclease P/MRP, subunit p29"/>
    <property type="match status" value="1"/>
</dbReference>
<comment type="subcellular location">
    <subcellularLocation>
        <location evidence="1">Nucleus</location>
    </subcellularLocation>
</comment>
<dbReference type="SMART" id="SM00538">
    <property type="entry name" value="POP4"/>
    <property type="match status" value="1"/>
</dbReference>
<dbReference type="EMBL" id="CDQK01000007">
    <property type="protein sequence ID" value="CEP24840.1"/>
    <property type="molecule type" value="Genomic_DNA"/>
</dbReference>
<keyword evidence="3" id="KW-0819">tRNA processing</keyword>
<evidence type="ECO:0000313" key="5">
    <source>
        <dbReference type="Proteomes" id="UP000038830"/>
    </source>
</evidence>
<sequence length="265" mass="30711">MDRKYPLEAQLLSRSHDTHRVVELLTQRYAVNDKPMLSLRPTTGVKKTKKKAKTRSLVAQIMSKKTAHQLNKRNDQTKFVFKSFLRRSMYAERMLKYKVSKLKREGHAIDEASITRFKEYSQIPKYDDFLQLNLLWTQYIQDLLQVEQLKGASSQPVLSKLSSADFNGCFLNVLKSKNKQLVDSCGIVVWDSKNFFIVVKPDNGLKMLEKKGTMFNFIVPLYNVLEPDGSNECMEFTIIGTRFQYRSSDRAGRKFKAKSVVDLDM</sequence>
<dbReference type="PIRSF" id="PIRSF027081">
    <property type="entry name" value="RNase_P/MRP_p29_subunit"/>
    <property type="match status" value="1"/>
</dbReference>
<dbReference type="GO" id="GO:0005634">
    <property type="term" value="C:nucleus"/>
    <property type="evidence" value="ECO:0007669"/>
    <property type="project" value="UniProtKB-SubCell"/>
</dbReference>
<dbReference type="PANTHER" id="PTHR13348">
    <property type="entry name" value="RIBONUCLEASE P SUBUNIT P29"/>
    <property type="match status" value="1"/>
</dbReference>
<name>A0A0H5C8Z3_CYBJN</name>
<dbReference type="Pfam" id="PF01868">
    <property type="entry name" value="RNase_P-MRP_p29"/>
    <property type="match status" value="1"/>
</dbReference>
<proteinExistence type="inferred from homology"/>
<dbReference type="InterPro" id="IPR023534">
    <property type="entry name" value="Rof/RNase_P-like"/>
</dbReference>
<dbReference type="GO" id="GO:0030677">
    <property type="term" value="C:ribonuclease P complex"/>
    <property type="evidence" value="ECO:0007669"/>
    <property type="project" value="InterPro"/>
</dbReference>
<dbReference type="InterPro" id="IPR016848">
    <property type="entry name" value="RNase_P/MRP_Rpp29-subunit"/>
</dbReference>